<dbReference type="GO" id="GO:0071111">
    <property type="term" value="F:cyclic-guanylate-specific phosphodiesterase activity"/>
    <property type="evidence" value="ECO:0007669"/>
    <property type="project" value="InterPro"/>
</dbReference>
<dbReference type="InterPro" id="IPR000644">
    <property type="entry name" value="CBS_dom"/>
</dbReference>
<evidence type="ECO:0000259" key="3">
    <source>
        <dbReference type="PROSITE" id="PS50887"/>
    </source>
</evidence>
<dbReference type="SUPFAM" id="SSF54631">
    <property type="entry name" value="CBS-domain pair"/>
    <property type="match status" value="1"/>
</dbReference>
<dbReference type="OrthoDB" id="1673646at2"/>
<dbReference type="PANTHER" id="PTHR33121:SF76">
    <property type="entry name" value="SIGNALING PROTEIN"/>
    <property type="match status" value="1"/>
</dbReference>
<dbReference type="PANTHER" id="PTHR33121">
    <property type="entry name" value="CYCLIC DI-GMP PHOSPHODIESTERASE PDEF"/>
    <property type="match status" value="1"/>
</dbReference>
<dbReference type="EMBL" id="SAWY01000020">
    <property type="protein sequence ID" value="TPH15052.1"/>
    <property type="molecule type" value="Genomic_DNA"/>
</dbReference>
<accession>A0A502KU44</accession>
<sequence>MMDLKDELVNIIKGQRLSAFFQPIFSTCKNNFLGYEALIRGPSDSPLHSPQALFDNALDFSLLSELELVCRRISIARFVELKLKGKLFLNISPMLFLQEDHPEGKTLSYLQDHQLKPEQVVIELSEKYPIDTPDVLRTALLHYKNLGFQIAVDDLGSGYAGLKLWSELKPDFVKIDRYFINQCHQDPVKREFIKSILNLGQTINAQVIAEGIETEQEFEQLEALGLRLYQGYLFARPEPFPISELPLIITHHGRSQHFPVHIEHQASSLLRQGHSLASDTKTKHVVDYLHKNPTIHSIPIIEGNKPVGMVLRDHILELFSTPYGRSLNERKAIKESMMPNPVIVESSTPLDEVAQLVTTEHDEKMLWHFIITEKGRYIGIGSIRDLLRQLTHQQLQHARYANPLTMLPGNVPIYRQVDELIKQKSAFNFAYFDLNNFKPFNDIYGYAKGDQIIQLLAAILQKHCLNNDFVGHIGGDDFVVIFQNEQWQTCCENIIKAFDEEIKSFYTLEHVNAGGIEAKSRTGELQFYPLLSLAIGVVEPNLNLCHSHHDVAELASDAKKQAKRFAHSAIFHCRRGGPSCCEHFDVLDQQVG</sequence>
<comment type="caution">
    <text evidence="5">The sequence shown here is derived from an EMBL/GenBank/DDBJ whole genome shotgun (WGS) entry which is preliminary data.</text>
</comment>
<feature type="domain" description="CBS" evidence="4">
    <location>
        <begin position="337"/>
        <end position="399"/>
    </location>
</feature>
<dbReference type="InterPro" id="IPR043128">
    <property type="entry name" value="Rev_trsase/Diguanyl_cyclase"/>
</dbReference>
<dbReference type="SMART" id="SM00267">
    <property type="entry name" value="GGDEF"/>
    <property type="match status" value="1"/>
</dbReference>
<dbReference type="InterPro" id="IPR050706">
    <property type="entry name" value="Cyclic-di-GMP_PDE-like"/>
</dbReference>
<feature type="domain" description="EAL" evidence="2">
    <location>
        <begin position="1"/>
        <end position="251"/>
    </location>
</feature>
<dbReference type="Pfam" id="PF00990">
    <property type="entry name" value="GGDEF"/>
    <property type="match status" value="1"/>
</dbReference>
<dbReference type="Pfam" id="PF00571">
    <property type="entry name" value="CBS"/>
    <property type="match status" value="2"/>
</dbReference>
<dbReference type="InterPro" id="IPR029787">
    <property type="entry name" value="Nucleotide_cyclase"/>
</dbReference>
<name>A0A502KU44_9GAMM</name>
<dbReference type="InterPro" id="IPR001633">
    <property type="entry name" value="EAL_dom"/>
</dbReference>
<dbReference type="Gene3D" id="3.30.70.270">
    <property type="match status" value="1"/>
</dbReference>
<organism evidence="5 6">
    <name type="scientific">Litorilituus lipolyticus</name>
    <dbReference type="NCBI Taxonomy" id="2491017"/>
    <lineage>
        <taxon>Bacteria</taxon>
        <taxon>Pseudomonadati</taxon>
        <taxon>Pseudomonadota</taxon>
        <taxon>Gammaproteobacteria</taxon>
        <taxon>Alteromonadales</taxon>
        <taxon>Colwelliaceae</taxon>
        <taxon>Litorilituus</taxon>
    </lineage>
</organism>
<evidence type="ECO:0000259" key="2">
    <source>
        <dbReference type="PROSITE" id="PS50883"/>
    </source>
</evidence>
<keyword evidence="6" id="KW-1185">Reference proteome</keyword>
<protein>
    <submittedName>
        <fullName evidence="5">GGDEF domain-containing protein</fullName>
    </submittedName>
</protein>
<dbReference type="InterPro" id="IPR046342">
    <property type="entry name" value="CBS_dom_sf"/>
</dbReference>
<dbReference type="PROSITE" id="PS51371">
    <property type="entry name" value="CBS"/>
    <property type="match status" value="1"/>
</dbReference>
<gene>
    <name evidence="5" type="ORF">EPA86_09530</name>
</gene>
<dbReference type="CDD" id="cd01949">
    <property type="entry name" value="GGDEF"/>
    <property type="match status" value="1"/>
</dbReference>
<dbReference type="PROSITE" id="PS50883">
    <property type="entry name" value="EAL"/>
    <property type="match status" value="1"/>
</dbReference>
<dbReference type="AlphaFoldDB" id="A0A502KU44"/>
<feature type="domain" description="GGDEF" evidence="3">
    <location>
        <begin position="425"/>
        <end position="575"/>
    </location>
</feature>
<dbReference type="InterPro" id="IPR035919">
    <property type="entry name" value="EAL_sf"/>
</dbReference>
<dbReference type="Pfam" id="PF00563">
    <property type="entry name" value="EAL"/>
    <property type="match status" value="1"/>
</dbReference>
<dbReference type="Proteomes" id="UP000315303">
    <property type="component" value="Unassembled WGS sequence"/>
</dbReference>
<evidence type="ECO:0000313" key="5">
    <source>
        <dbReference type="EMBL" id="TPH15052.1"/>
    </source>
</evidence>
<dbReference type="SUPFAM" id="SSF55073">
    <property type="entry name" value="Nucleotide cyclase"/>
    <property type="match status" value="1"/>
</dbReference>
<dbReference type="PROSITE" id="PS50887">
    <property type="entry name" value="GGDEF"/>
    <property type="match status" value="1"/>
</dbReference>
<evidence type="ECO:0000313" key="6">
    <source>
        <dbReference type="Proteomes" id="UP000315303"/>
    </source>
</evidence>
<dbReference type="Gene3D" id="3.20.20.450">
    <property type="entry name" value="EAL domain"/>
    <property type="match status" value="1"/>
</dbReference>
<proteinExistence type="predicted"/>
<dbReference type="SUPFAM" id="SSF141868">
    <property type="entry name" value="EAL domain-like"/>
    <property type="match status" value="1"/>
</dbReference>
<dbReference type="CDD" id="cd04598">
    <property type="entry name" value="CBS_pair_GGDEF_EAL"/>
    <property type="match status" value="1"/>
</dbReference>
<keyword evidence="1" id="KW-0129">CBS domain</keyword>
<dbReference type="NCBIfam" id="TIGR00254">
    <property type="entry name" value="GGDEF"/>
    <property type="match status" value="1"/>
</dbReference>
<evidence type="ECO:0000256" key="1">
    <source>
        <dbReference type="PROSITE-ProRule" id="PRU00703"/>
    </source>
</evidence>
<evidence type="ECO:0000259" key="4">
    <source>
        <dbReference type="PROSITE" id="PS51371"/>
    </source>
</evidence>
<dbReference type="CDD" id="cd01948">
    <property type="entry name" value="EAL"/>
    <property type="match status" value="1"/>
</dbReference>
<dbReference type="Gene3D" id="3.10.580.10">
    <property type="entry name" value="CBS-domain"/>
    <property type="match status" value="1"/>
</dbReference>
<reference evidence="5 6" key="1">
    <citation type="submission" date="2019-01" db="EMBL/GenBank/DDBJ databases">
        <title>Litorilituus lipolytica sp. nov., isolated from intertidal sand of the Yellow Sea in China.</title>
        <authorList>
            <person name="Liu A."/>
        </authorList>
    </citation>
    <scope>NUCLEOTIDE SEQUENCE [LARGE SCALE GENOMIC DNA]</scope>
    <source>
        <strain evidence="5 6">RZ04</strain>
    </source>
</reference>
<dbReference type="InterPro" id="IPR000160">
    <property type="entry name" value="GGDEF_dom"/>
</dbReference>
<dbReference type="SMART" id="SM00052">
    <property type="entry name" value="EAL"/>
    <property type="match status" value="1"/>
</dbReference>